<evidence type="ECO:0000256" key="2">
    <source>
        <dbReference type="ARBA" id="ARBA00022801"/>
    </source>
</evidence>
<evidence type="ECO:0000256" key="4">
    <source>
        <dbReference type="ARBA" id="ARBA00022840"/>
    </source>
</evidence>
<dbReference type="AlphaFoldDB" id="A0A4Q1DB28"/>
<dbReference type="EMBL" id="SDHZ01000001">
    <property type="protein sequence ID" value="RXK85699.1"/>
    <property type="molecule type" value="Genomic_DNA"/>
</dbReference>
<evidence type="ECO:0000256" key="5">
    <source>
        <dbReference type="ARBA" id="ARBA00023235"/>
    </source>
</evidence>
<dbReference type="GO" id="GO:0031297">
    <property type="term" value="P:replication fork processing"/>
    <property type="evidence" value="ECO:0007669"/>
    <property type="project" value="TreeGrafter"/>
</dbReference>
<accession>A0A4Q1DB28</accession>
<keyword evidence="12" id="KW-1185">Reference proteome</keyword>
<evidence type="ECO:0000259" key="9">
    <source>
        <dbReference type="Pfam" id="PF00580"/>
    </source>
</evidence>
<sequence length="570" mass="64681">MLTKEQEAVVRSSGNIKINAVAGSGKTTTLLAYAGARPGQRILYLAFNKAVKLEAEKKFADKGYTHVRVETAHSLAYSYIIPGSPYTLKKEGYKIPEIASILELTQYTGKHTGYIIATHINAWTAWFCNSDKQKLQELDYAATITEPEAHEFVTRHINVILHQSRLFLDKMNRAAIPITHDFYLKKFQLSKPILPFDTILFDEGQDASEAMLHVFLSQSAIKVIVGDQHQQIYGWRYAVNSLEKVDYPTFQLSTSFRFSQDIADLAASVIAWKKRIRKPARISITGAGKPLNKVGTRAVLARTNAGLLVKAIEMLIEKKEIRSVYFEGRIENYTYAADGASIYDVLNLYTGEKDRIRDPLIAAMASMDELEEYIDNTGDAQLSMLVDLVMEYGRKIPGYIKKLKEGHLEHNDKHKADMIFSTVHRCKGIEYDEVTLAADFITEDKLSAFMARHDDIDLDKLSEEINLLYVAVTRTKGNINIPEELLKRKEEEVVDEQQLPKRTFINTAARSRTYQAVAMPGAKQQRPWKNSEDLRLLQMFDQGKPVIELAKFFARTPVDIIKRVKYLRGG</sequence>
<evidence type="ECO:0000313" key="12">
    <source>
        <dbReference type="Proteomes" id="UP000290545"/>
    </source>
</evidence>
<dbReference type="Gene3D" id="3.40.50.300">
    <property type="entry name" value="P-loop containing nucleotide triphosphate hydrolases"/>
    <property type="match status" value="2"/>
</dbReference>
<feature type="domain" description="UvrD-like helicase C-terminal" evidence="10">
    <location>
        <begin position="402"/>
        <end position="478"/>
    </location>
</feature>
<dbReference type="GO" id="GO:0000724">
    <property type="term" value="P:double-strand break repair via homologous recombination"/>
    <property type="evidence" value="ECO:0007669"/>
    <property type="project" value="TreeGrafter"/>
</dbReference>
<gene>
    <name evidence="11" type="ORF">ESB13_02470</name>
</gene>
<protein>
    <recommendedName>
        <fullName evidence="7">DNA 3'-5' helicase</fullName>
        <ecNumber evidence="7">5.6.2.4</ecNumber>
    </recommendedName>
</protein>
<name>A0A4Q1DB28_9BACT</name>
<dbReference type="Proteomes" id="UP000290545">
    <property type="component" value="Unassembled WGS sequence"/>
</dbReference>
<comment type="caution">
    <text evidence="11">The sequence shown here is derived from an EMBL/GenBank/DDBJ whole genome shotgun (WGS) entry which is preliminary data.</text>
</comment>
<dbReference type="PANTHER" id="PTHR11070:SF30">
    <property type="entry name" value="F-BOX DNA HELICASE 1"/>
    <property type="match status" value="1"/>
</dbReference>
<dbReference type="InterPro" id="IPR014016">
    <property type="entry name" value="UvrD-like_ATP-bd"/>
</dbReference>
<dbReference type="GO" id="GO:0005524">
    <property type="term" value="F:ATP binding"/>
    <property type="evidence" value="ECO:0007669"/>
    <property type="project" value="UniProtKB-KW"/>
</dbReference>
<dbReference type="PANTHER" id="PTHR11070">
    <property type="entry name" value="UVRD / RECB / PCRA DNA HELICASE FAMILY MEMBER"/>
    <property type="match status" value="1"/>
</dbReference>
<dbReference type="Pfam" id="PF13361">
    <property type="entry name" value="UvrD_C"/>
    <property type="match status" value="1"/>
</dbReference>
<reference evidence="11 12" key="1">
    <citation type="submission" date="2019-01" db="EMBL/GenBank/DDBJ databases">
        <title>Filimonas sp. strain TTM-71.</title>
        <authorList>
            <person name="Chen W.-M."/>
        </authorList>
    </citation>
    <scope>NUCLEOTIDE SEQUENCE [LARGE SCALE GENOMIC DNA]</scope>
    <source>
        <strain evidence="11 12">TTM-71</strain>
    </source>
</reference>
<evidence type="ECO:0000256" key="7">
    <source>
        <dbReference type="ARBA" id="ARBA00034808"/>
    </source>
</evidence>
<dbReference type="GO" id="GO:0043138">
    <property type="term" value="F:3'-5' DNA helicase activity"/>
    <property type="evidence" value="ECO:0007669"/>
    <property type="project" value="UniProtKB-EC"/>
</dbReference>
<dbReference type="EC" id="5.6.2.4" evidence="7"/>
<comment type="catalytic activity">
    <reaction evidence="6">
        <text>Couples ATP hydrolysis with the unwinding of duplex DNA by translocating in the 3'-5' direction.</text>
        <dbReference type="EC" id="5.6.2.4"/>
    </reaction>
</comment>
<feature type="domain" description="UvrD-like helicase ATP-binding" evidence="9">
    <location>
        <begin position="3"/>
        <end position="240"/>
    </location>
</feature>
<dbReference type="GO" id="GO:0003677">
    <property type="term" value="F:DNA binding"/>
    <property type="evidence" value="ECO:0007669"/>
    <property type="project" value="InterPro"/>
</dbReference>
<evidence type="ECO:0000313" key="11">
    <source>
        <dbReference type="EMBL" id="RXK85699.1"/>
    </source>
</evidence>
<comment type="catalytic activity">
    <reaction evidence="8">
        <text>ATP + H2O = ADP + phosphate + H(+)</text>
        <dbReference type="Rhea" id="RHEA:13065"/>
        <dbReference type="ChEBI" id="CHEBI:15377"/>
        <dbReference type="ChEBI" id="CHEBI:15378"/>
        <dbReference type="ChEBI" id="CHEBI:30616"/>
        <dbReference type="ChEBI" id="CHEBI:43474"/>
        <dbReference type="ChEBI" id="CHEBI:456216"/>
        <dbReference type="EC" id="5.6.2.4"/>
    </reaction>
</comment>
<dbReference type="SUPFAM" id="SSF52540">
    <property type="entry name" value="P-loop containing nucleoside triphosphate hydrolases"/>
    <property type="match status" value="1"/>
</dbReference>
<dbReference type="Pfam" id="PF00580">
    <property type="entry name" value="UvrD-helicase"/>
    <property type="match status" value="1"/>
</dbReference>
<dbReference type="InterPro" id="IPR027417">
    <property type="entry name" value="P-loop_NTPase"/>
</dbReference>
<keyword evidence="4" id="KW-0067">ATP-binding</keyword>
<keyword evidence="1" id="KW-0547">Nucleotide-binding</keyword>
<keyword evidence="5" id="KW-0413">Isomerase</keyword>
<evidence type="ECO:0000256" key="1">
    <source>
        <dbReference type="ARBA" id="ARBA00022741"/>
    </source>
</evidence>
<dbReference type="InterPro" id="IPR014017">
    <property type="entry name" value="DNA_helicase_UvrD-like_C"/>
</dbReference>
<keyword evidence="3 11" id="KW-0347">Helicase</keyword>
<evidence type="ECO:0000256" key="8">
    <source>
        <dbReference type="ARBA" id="ARBA00048988"/>
    </source>
</evidence>
<keyword evidence="2" id="KW-0378">Hydrolase</keyword>
<evidence type="ECO:0000256" key="3">
    <source>
        <dbReference type="ARBA" id="ARBA00022806"/>
    </source>
</evidence>
<dbReference type="GO" id="GO:0016887">
    <property type="term" value="F:ATP hydrolysis activity"/>
    <property type="evidence" value="ECO:0007669"/>
    <property type="project" value="RHEA"/>
</dbReference>
<organism evidence="11 12">
    <name type="scientific">Filimonas effusa</name>
    <dbReference type="NCBI Taxonomy" id="2508721"/>
    <lineage>
        <taxon>Bacteria</taxon>
        <taxon>Pseudomonadati</taxon>
        <taxon>Bacteroidota</taxon>
        <taxon>Chitinophagia</taxon>
        <taxon>Chitinophagales</taxon>
        <taxon>Chitinophagaceae</taxon>
        <taxon>Filimonas</taxon>
    </lineage>
</organism>
<proteinExistence type="predicted"/>
<dbReference type="InterPro" id="IPR000212">
    <property type="entry name" value="DNA_helicase_UvrD/REP"/>
</dbReference>
<dbReference type="RefSeq" id="WP_129001452.1">
    <property type="nucleotide sequence ID" value="NZ_SDHZ01000001.1"/>
</dbReference>
<evidence type="ECO:0000259" key="10">
    <source>
        <dbReference type="Pfam" id="PF13361"/>
    </source>
</evidence>
<dbReference type="OrthoDB" id="9765670at2"/>
<evidence type="ECO:0000256" key="6">
    <source>
        <dbReference type="ARBA" id="ARBA00034617"/>
    </source>
</evidence>